<evidence type="ECO:0000256" key="5">
    <source>
        <dbReference type="RuleBase" id="RU369119"/>
    </source>
</evidence>
<keyword evidence="3 4" id="KW-0408">Iron</keyword>
<dbReference type="GO" id="GO:0046872">
    <property type="term" value="F:metal ion binding"/>
    <property type="evidence" value="ECO:0007669"/>
    <property type="project" value="UniProtKB-UniRule"/>
</dbReference>
<dbReference type="PANTHER" id="PTHR28657">
    <property type="entry name" value="INDOLEAMINE 2,3-DIOXYGENASE"/>
    <property type="match status" value="1"/>
</dbReference>
<evidence type="ECO:0000313" key="7">
    <source>
        <dbReference type="Proteomes" id="UP000799640"/>
    </source>
</evidence>
<dbReference type="PROSITE" id="PS00876">
    <property type="entry name" value="IDO_1"/>
    <property type="match status" value="1"/>
</dbReference>
<gene>
    <name evidence="6" type="ORF">EJ06DRAFT_481432</name>
</gene>
<dbReference type="GO" id="GO:0005737">
    <property type="term" value="C:cytoplasm"/>
    <property type="evidence" value="ECO:0007669"/>
    <property type="project" value="TreeGrafter"/>
</dbReference>
<organism evidence="6 7">
    <name type="scientific">Trichodelitschia bisporula</name>
    <dbReference type="NCBI Taxonomy" id="703511"/>
    <lineage>
        <taxon>Eukaryota</taxon>
        <taxon>Fungi</taxon>
        <taxon>Dikarya</taxon>
        <taxon>Ascomycota</taxon>
        <taxon>Pezizomycotina</taxon>
        <taxon>Dothideomycetes</taxon>
        <taxon>Dothideomycetes incertae sedis</taxon>
        <taxon>Phaeotrichales</taxon>
        <taxon>Phaeotrichaceae</taxon>
        <taxon>Trichodelitschia</taxon>
    </lineage>
</organism>
<keyword evidence="5 6" id="KW-0223">Dioxygenase</keyword>
<evidence type="ECO:0000313" key="6">
    <source>
        <dbReference type="EMBL" id="KAF2397756.1"/>
    </source>
</evidence>
<evidence type="ECO:0000256" key="1">
    <source>
        <dbReference type="ARBA" id="ARBA00007119"/>
    </source>
</evidence>
<comment type="catalytic activity">
    <reaction evidence="5">
        <text>L-tryptophan + O2 = N-formyl-L-kynurenine</text>
        <dbReference type="Rhea" id="RHEA:24536"/>
        <dbReference type="ChEBI" id="CHEBI:15379"/>
        <dbReference type="ChEBI" id="CHEBI:57912"/>
        <dbReference type="ChEBI" id="CHEBI:58629"/>
    </reaction>
</comment>
<comment type="similarity">
    <text evidence="1 5">Belongs to the indoleamine 2,3-dioxygenase family.</text>
</comment>
<dbReference type="EMBL" id="ML996702">
    <property type="protein sequence ID" value="KAF2397756.1"/>
    <property type="molecule type" value="Genomic_DNA"/>
</dbReference>
<dbReference type="InterPro" id="IPR000898">
    <property type="entry name" value="Indolamine_dOase"/>
</dbReference>
<dbReference type="Gene3D" id="1.20.58.480">
    <property type="match status" value="1"/>
</dbReference>
<dbReference type="PROSITE" id="PS00877">
    <property type="entry name" value="IDO_2"/>
    <property type="match status" value="1"/>
</dbReference>
<feature type="binding site" description="proximal binding residue" evidence="4">
    <location>
        <position position="362"/>
    </location>
    <ligand>
        <name>heme b</name>
        <dbReference type="ChEBI" id="CHEBI:60344"/>
    </ligand>
    <ligandPart>
        <name>Fe</name>
        <dbReference type="ChEBI" id="CHEBI:18248"/>
    </ligandPart>
</feature>
<dbReference type="SUPFAM" id="SSF140959">
    <property type="entry name" value="Indolic compounds 2,3-dioxygenase-like"/>
    <property type="match status" value="1"/>
</dbReference>
<dbReference type="GO" id="GO:0019441">
    <property type="term" value="P:L-tryptophan catabolic process to kynurenine"/>
    <property type="evidence" value="ECO:0007669"/>
    <property type="project" value="UniProtKB-UniRule"/>
</dbReference>
<keyword evidence="5" id="KW-0560">Oxidoreductase</keyword>
<sequence>MIPQLPRLGDYDVSPVHGFLPTEAPLECLPGSYYAPWEHVISNLQPLILTHRLRHVIDNMSVLDTSLLCSKAEWRRAYSILGFMVHAYIWGGPTPQDRVPPSLSIPFLEACRYFEIPPVATYAGVCLWNWKPVVEGARIDHLEDIFTLHTFTGSMDESWFYLVSVAIEARSGPLIPLMLDAMRAVRSDDSEFVTECLRTLAECIDKLGTMMLRMNEACNPQVFYHTIRPFLAGSKNMAEAGLPNGVIFDTGSPTDAYVQFSGGSNAQSSIIQFFDLILNVNHRATGEGPPAVGSESYSANPPGNNFLQDMRSYMPGQHRRFLEHIARVTNIHSYVEASRDNCALKLAWDACVAMLHHFRSKHMQIVSRYIVVPARDIQSGSVRGESKSPEPRGRRVMNLATASKAESVKKLRGTGGTALIPFLKQARDETGEKAIGPWARRLMGNGPGTQEVAEARLTKVGEHANGGLEVVGLAGVWRVDDSEGGICHW</sequence>
<evidence type="ECO:0000256" key="2">
    <source>
        <dbReference type="ARBA" id="ARBA00022723"/>
    </source>
</evidence>
<evidence type="ECO:0000256" key="3">
    <source>
        <dbReference type="ARBA" id="ARBA00023004"/>
    </source>
</evidence>
<proteinExistence type="inferred from homology"/>
<dbReference type="EC" id="1.13.11.52" evidence="5"/>
<dbReference type="GO" id="GO:0033754">
    <property type="term" value="F:indoleamine 2,3-dioxygenase activity"/>
    <property type="evidence" value="ECO:0007669"/>
    <property type="project" value="UniProtKB-EC"/>
</dbReference>
<keyword evidence="4 5" id="KW-0349">Heme</keyword>
<keyword evidence="7" id="KW-1185">Reference proteome</keyword>
<dbReference type="OrthoDB" id="540174at2759"/>
<dbReference type="Proteomes" id="UP000799640">
    <property type="component" value="Unassembled WGS sequence"/>
</dbReference>
<evidence type="ECO:0000256" key="4">
    <source>
        <dbReference type="PIRSR" id="PIRSR600898-1"/>
    </source>
</evidence>
<dbReference type="InterPro" id="IPR037217">
    <property type="entry name" value="Trp/Indoleamine_2_3_dOase-like"/>
</dbReference>
<comment type="function">
    <text evidence="5">Produces N-formyl-kynurenine through the oxidation of tryptophan.</text>
</comment>
<dbReference type="GO" id="GO:0034354">
    <property type="term" value="P:'de novo' NAD+ biosynthetic process from L-tryptophan"/>
    <property type="evidence" value="ECO:0007669"/>
    <property type="project" value="TreeGrafter"/>
</dbReference>
<name>A0A6G1HPG3_9PEZI</name>
<dbReference type="GO" id="GO:0020037">
    <property type="term" value="F:heme binding"/>
    <property type="evidence" value="ECO:0007669"/>
    <property type="project" value="UniProtKB-UniRule"/>
</dbReference>
<reference evidence="6" key="1">
    <citation type="journal article" date="2020" name="Stud. Mycol.">
        <title>101 Dothideomycetes genomes: a test case for predicting lifestyles and emergence of pathogens.</title>
        <authorList>
            <person name="Haridas S."/>
            <person name="Albert R."/>
            <person name="Binder M."/>
            <person name="Bloem J."/>
            <person name="Labutti K."/>
            <person name="Salamov A."/>
            <person name="Andreopoulos B."/>
            <person name="Baker S."/>
            <person name="Barry K."/>
            <person name="Bills G."/>
            <person name="Bluhm B."/>
            <person name="Cannon C."/>
            <person name="Castanera R."/>
            <person name="Culley D."/>
            <person name="Daum C."/>
            <person name="Ezra D."/>
            <person name="Gonzalez J."/>
            <person name="Henrissat B."/>
            <person name="Kuo A."/>
            <person name="Liang C."/>
            <person name="Lipzen A."/>
            <person name="Lutzoni F."/>
            <person name="Magnuson J."/>
            <person name="Mondo S."/>
            <person name="Nolan M."/>
            <person name="Ohm R."/>
            <person name="Pangilinan J."/>
            <person name="Park H.-J."/>
            <person name="Ramirez L."/>
            <person name="Alfaro M."/>
            <person name="Sun H."/>
            <person name="Tritt A."/>
            <person name="Yoshinaga Y."/>
            <person name="Zwiers L.-H."/>
            <person name="Turgeon B."/>
            <person name="Goodwin S."/>
            <person name="Spatafora J."/>
            <person name="Crous P."/>
            <person name="Grigoriev I."/>
        </authorList>
    </citation>
    <scope>NUCLEOTIDE SEQUENCE</scope>
    <source>
        <strain evidence="6">CBS 262.69</strain>
    </source>
</reference>
<dbReference type="Pfam" id="PF01231">
    <property type="entry name" value="IDO"/>
    <property type="match status" value="1"/>
</dbReference>
<dbReference type="FunFam" id="1.20.58.480:FF:000004">
    <property type="entry name" value="Indoleamine 2,3-dioxygenase subfamily"/>
    <property type="match status" value="1"/>
</dbReference>
<keyword evidence="2 4" id="KW-0479">Metal-binding</keyword>
<protein>
    <recommendedName>
        <fullName evidence="5">Indoleamine 2,3-dioxygenase</fullName>
        <ecNumber evidence="5">1.13.11.52</ecNumber>
    </recommendedName>
</protein>
<dbReference type="AlphaFoldDB" id="A0A6G1HPG3"/>
<accession>A0A6G1HPG3</accession>
<dbReference type="PANTHER" id="PTHR28657:SF5">
    <property type="entry name" value="INDOLEAMINE 2,3-DIOXYGENASE"/>
    <property type="match status" value="1"/>
</dbReference>